<evidence type="ECO:0000256" key="1">
    <source>
        <dbReference type="SAM" id="MobiDB-lite"/>
    </source>
</evidence>
<gene>
    <name evidence="2" type="ORF">UFOVP1169_6</name>
</gene>
<feature type="region of interest" description="Disordered" evidence="1">
    <location>
        <begin position="1"/>
        <end position="22"/>
    </location>
</feature>
<accession>A0A6J5QZ00</accession>
<name>A0A6J5QZ00_9CAUD</name>
<dbReference type="EMBL" id="LR797114">
    <property type="protein sequence ID" value="CAB4187797.1"/>
    <property type="molecule type" value="Genomic_DNA"/>
</dbReference>
<protein>
    <submittedName>
        <fullName evidence="2">Uncharacterized protein</fullName>
    </submittedName>
</protein>
<proteinExistence type="predicted"/>
<evidence type="ECO:0000313" key="2">
    <source>
        <dbReference type="EMBL" id="CAB4187797.1"/>
    </source>
</evidence>
<reference evidence="2" key="1">
    <citation type="submission" date="2020-05" db="EMBL/GenBank/DDBJ databases">
        <authorList>
            <person name="Chiriac C."/>
            <person name="Salcher M."/>
            <person name="Ghai R."/>
            <person name="Kavagutti S V."/>
        </authorList>
    </citation>
    <scope>NUCLEOTIDE SEQUENCE</scope>
</reference>
<sequence length="515" mass="54982">MTRRPLRAFPSNANKSTPFALPPPVGGWNARDALATMPATDAERLDNWFPDTTWVSPRAGSLTYTPVLNGDVKTAIQYASGSTVKLLVASTGALVAISTSGTAGAATVATGYGSDQWQGVNFGAGGGNYLIMANGTDLVQAYNGASASAQAFTVADGSLTSTFTNVNEFQQRLYFTKSNSLKFYYVKTANAISGSVESFDLSGIMSSGGELRAMGTWTRDSGAGMDDLAVFISSQGQAAVYQGTDPTSATTWALVGVYSLPAPLGYRCVEKFGGDLVVLTGQGVLPMSAIVGGPLQQGSYITDKIRKAFAAEVAYYRNTWGWQVKYFAEVNWLLVNIPSSPTTTQFVMNTNTGAWCRFLGFEALCWESFRAMPMLGVTGKVIQANYGTNDDGADIQIDAKQAATTCDQPGRQKKWNLFRPHLATNGDLPITVGVNIDFSDVPPTSVPTPIPVNYPYWDQALWDTQFWGDSAQIVSSWYSAGGYGTYGAVRLTGAVNTETIQWFGTDIVTEAGGLL</sequence>
<organism evidence="2">
    <name type="scientific">uncultured Caudovirales phage</name>
    <dbReference type="NCBI Taxonomy" id="2100421"/>
    <lineage>
        <taxon>Viruses</taxon>
        <taxon>Duplodnaviria</taxon>
        <taxon>Heunggongvirae</taxon>
        <taxon>Uroviricota</taxon>
        <taxon>Caudoviricetes</taxon>
        <taxon>Peduoviridae</taxon>
        <taxon>Maltschvirus</taxon>
        <taxon>Maltschvirus maltsch</taxon>
    </lineage>
</organism>